<keyword evidence="2" id="KW-1185">Reference proteome</keyword>
<evidence type="ECO:0000313" key="1">
    <source>
        <dbReference type="EMBL" id="KAJ9482240.1"/>
    </source>
</evidence>
<name>A0AAI9T8M6_PENTH</name>
<accession>A0AAI9T8M6</accession>
<gene>
    <name evidence="1" type="ORF">VN97_g11204</name>
</gene>
<comment type="caution">
    <text evidence="1">The sequence shown here is derived from an EMBL/GenBank/DDBJ whole genome shotgun (WGS) entry which is preliminary data.</text>
</comment>
<dbReference type="EMBL" id="LACB01000592">
    <property type="protein sequence ID" value="KAJ9482240.1"/>
    <property type="molecule type" value="Genomic_DNA"/>
</dbReference>
<dbReference type="AlphaFoldDB" id="A0AAI9T8M6"/>
<protein>
    <submittedName>
        <fullName evidence="1">Uncharacterized protein</fullName>
    </submittedName>
</protein>
<dbReference type="Proteomes" id="UP001227192">
    <property type="component" value="Unassembled WGS sequence"/>
</dbReference>
<organism evidence="1 2">
    <name type="scientific">Penicillium thymicola</name>
    <dbReference type="NCBI Taxonomy" id="293382"/>
    <lineage>
        <taxon>Eukaryota</taxon>
        <taxon>Fungi</taxon>
        <taxon>Dikarya</taxon>
        <taxon>Ascomycota</taxon>
        <taxon>Pezizomycotina</taxon>
        <taxon>Eurotiomycetes</taxon>
        <taxon>Eurotiomycetidae</taxon>
        <taxon>Eurotiales</taxon>
        <taxon>Aspergillaceae</taxon>
        <taxon>Penicillium</taxon>
    </lineage>
</organism>
<reference evidence="1" key="1">
    <citation type="submission" date="2015-06" db="EMBL/GenBank/DDBJ databases">
        <authorList>
            <person name="Nguyen H."/>
        </authorList>
    </citation>
    <scope>NUCLEOTIDE SEQUENCE</scope>
    <source>
        <strain evidence="1">DAOM 180753</strain>
    </source>
</reference>
<sequence length="132" mass="15257">MIIAWKARGSSSAKEGKKSQRTLYLSEKVPMHSNAKNVRFLMEKYLTCHCTYGRLSMPLAHNSVIGYYLRIVLNMYSYDLEFFLLQLLSTIQFNPDSIQIQFKFGSDSVQIRFTLKVPIPILEGINFINLII</sequence>
<proteinExistence type="predicted"/>
<evidence type="ECO:0000313" key="2">
    <source>
        <dbReference type="Proteomes" id="UP001227192"/>
    </source>
</evidence>
<reference evidence="1" key="2">
    <citation type="journal article" date="2016" name="Fungal Biol.">
        <title>Ochratoxin A production by Penicillium thymicola.</title>
        <authorList>
            <person name="Nguyen H.D.T."/>
            <person name="McMullin D.R."/>
            <person name="Ponomareva E."/>
            <person name="Riley R."/>
            <person name="Pomraning K.R."/>
            <person name="Baker S.E."/>
            <person name="Seifert K.A."/>
        </authorList>
    </citation>
    <scope>NUCLEOTIDE SEQUENCE</scope>
    <source>
        <strain evidence="1">DAOM 180753</strain>
    </source>
</reference>